<sequence length="237" mass="25731">MSRQFFSLLAIAAVTVTLAQSPAAAAPAEVDCAEAKCIALTFDDGPGQHAGKLLDTLKRHNAKATFFLQGQYVKSRPAFAKRMAKEGHELGNHSYTHKDFTKISASAMRTEIQKTQDIVAKTTGVTPKLLRPPYGMTDLQTSDVAGELGMPQILWTGGSRDWESKNEEAIKKQVLSVAQPDGIILMHDWVEQTVTSMSAIVKTLQNKGYTLVTVSTLIKDKGVKAGDAYPLPAGWQN</sequence>
<evidence type="ECO:0000256" key="3">
    <source>
        <dbReference type="SAM" id="SignalP"/>
    </source>
</evidence>
<feature type="domain" description="NodB homology" evidence="4">
    <location>
        <begin position="36"/>
        <end position="212"/>
    </location>
</feature>
<protein>
    <recommendedName>
        <fullName evidence="4">NodB homology domain-containing protein</fullName>
    </recommendedName>
</protein>
<dbReference type="PROSITE" id="PS51677">
    <property type="entry name" value="NODB"/>
    <property type="match status" value="1"/>
</dbReference>
<dbReference type="Proteomes" id="UP001501578">
    <property type="component" value="Unassembled WGS sequence"/>
</dbReference>
<keyword evidence="1" id="KW-0479">Metal-binding</keyword>
<feature type="signal peptide" evidence="3">
    <location>
        <begin position="1"/>
        <end position="25"/>
    </location>
</feature>
<keyword evidence="6" id="KW-1185">Reference proteome</keyword>
<gene>
    <name evidence="5" type="ORF">GCM10009560_02720</name>
</gene>
<dbReference type="SUPFAM" id="SSF88713">
    <property type="entry name" value="Glycoside hydrolase/deacetylase"/>
    <property type="match status" value="1"/>
</dbReference>
<dbReference type="InterPro" id="IPR050248">
    <property type="entry name" value="Polysacc_deacetylase_ArnD"/>
</dbReference>
<proteinExistence type="predicted"/>
<dbReference type="InterPro" id="IPR011330">
    <property type="entry name" value="Glyco_hydro/deAcase_b/a-brl"/>
</dbReference>
<comment type="caution">
    <text evidence="5">The sequence shown here is derived from an EMBL/GenBank/DDBJ whole genome shotgun (WGS) entry which is preliminary data.</text>
</comment>
<dbReference type="Gene3D" id="3.20.20.370">
    <property type="entry name" value="Glycoside hydrolase/deacetylase"/>
    <property type="match status" value="1"/>
</dbReference>
<dbReference type="CDD" id="cd10917">
    <property type="entry name" value="CE4_NodB_like_6s_7s"/>
    <property type="match status" value="1"/>
</dbReference>
<dbReference type="PANTHER" id="PTHR10587">
    <property type="entry name" value="GLYCOSYL TRANSFERASE-RELATED"/>
    <property type="match status" value="1"/>
</dbReference>
<accession>A0ABP3Z422</accession>
<evidence type="ECO:0000313" key="5">
    <source>
        <dbReference type="EMBL" id="GAA0912307.1"/>
    </source>
</evidence>
<dbReference type="InterPro" id="IPR002509">
    <property type="entry name" value="NODB_dom"/>
</dbReference>
<keyword evidence="3" id="KW-0732">Signal</keyword>
<dbReference type="Pfam" id="PF01522">
    <property type="entry name" value="Polysacc_deac_1"/>
    <property type="match status" value="1"/>
</dbReference>
<keyword evidence="2" id="KW-0378">Hydrolase</keyword>
<reference evidence="6" key="1">
    <citation type="journal article" date="2019" name="Int. J. Syst. Evol. Microbiol.">
        <title>The Global Catalogue of Microorganisms (GCM) 10K type strain sequencing project: providing services to taxonomists for standard genome sequencing and annotation.</title>
        <authorList>
            <consortium name="The Broad Institute Genomics Platform"/>
            <consortium name="The Broad Institute Genome Sequencing Center for Infectious Disease"/>
            <person name="Wu L."/>
            <person name="Ma J."/>
        </authorList>
    </citation>
    <scope>NUCLEOTIDE SEQUENCE [LARGE SCALE GENOMIC DNA]</scope>
    <source>
        <strain evidence="6">JCM 11136</strain>
    </source>
</reference>
<dbReference type="EMBL" id="BAAAHQ010000001">
    <property type="protein sequence ID" value="GAA0912307.1"/>
    <property type="molecule type" value="Genomic_DNA"/>
</dbReference>
<organism evidence="5 6">
    <name type="scientific">Nonomuraea longicatena</name>
    <dbReference type="NCBI Taxonomy" id="83682"/>
    <lineage>
        <taxon>Bacteria</taxon>
        <taxon>Bacillati</taxon>
        <taxon>Actinomycetota</taxon>
        <taxon>Actinomycetes</taxon>
        <taxon>Streptosporangiales</taxon>
        <taxon>Streptosporangiaceae</taxon>
        <taxon>Nonomuraea</taxon>
    </lineage>
</organism>
<dbReference type="RefSeq" id="WP_343947778.1">
    <property type="nucleotide sequence ID" value="NZ_BAAAHQ010000001.1"/>
</dbReference>
<name>A0ABP3Z422_9ACTN</name>
<evidence type="ECO:0000256" key="2">
    <source>
        <dbReference type="ARBA" id="ARBA00022801"/>
    </source>
</evidence>
<evidence type="ECO:0000256" key="1">
    <source>
        <dbReference type="ARBA" id="ARBA00022723"/>
    </source>
</evidence>
<dbReference type="PANTHER" id="PTHR10587:SF133">
    <property type="entry name" value="CHITIN DEACETYLASE 1-RELATED"/>
    <property type="match status" value="1"/>
</dbReference>
<evidence type="ECO:0000313" key="6">
    <source>
        <dbReference type="Proteomes" id="UP001501578"/>
    </source>
</evidence>
<evidence type="ECO:0000259" key="4">
    <source>
        <dbReference type="PROSITE" id="PS51677"/>
    </source>
</evidence>
<feature type="chain" id="PRO_5047318618" description="NodB homology domain-containing protein" evidence="3">
    <location>
        <begin position="26"/>
        <end position="237"/>
    </location>
</feature>